<evidence type="ECO:0000256" key="1">
    <source>
        <dbReference type="SAM" id="MobiDB-lite"/>
    </source>
</evidence>
<reference evidence="2 3" key="1">
    <citation type="journal article" date="2020" name="Harmful Algae">
        <title>Molecular and morphological characterization of a novel dihydroanatoxin-a producing Microcoleus species (cyanobacteria) from the Russian River, California, USA.</title>
        <authorList>
            <person name="Conklin K.Y."/>
            <person name="Stancheva R."/>
            <person name="Otten T.G."/>
            <person name="Fadness R."/>
            <person name="Boyer G.L."/>
            <person name="Read B."/>
            <person name="Zhang X."/>
            <person name="Sheath R.G."/>
        </authorList>
    </citation>
    <scope>NUCLEOTIDE SEQUENCE [LARGE SCALE GENOMIC DNA]</scope>
    <source>
        <strain evidence="2 3">PTRS2</strain>
    </source>
</reference>
<evidence type="ECO:0000313" key="3">
    <source>
        <dbReference type="Proteomes" id="UP001384579"/>
    </source>
</evidence>
<dbReference type="SUPFAM" id="SSF52129">
    <property type="entry name" value="Caspase-like"/>
    <property type="match status" value="1"/>
</dbReference>
<dbReference type="EMBL" id="JBBLXS010000232">
    <property type="protein sequence ID" value="MEK0186573.1"/>
    <property type="molecule type" value="Genomic_DNA"/>
</dbReference>
<accession>A0ABU8YQ70</accession>
<feature type="region of interest" description="Disordered" evidence="1">
    <location>
        <begin position="370"/>
        <end position="419"/>
    </location>
</feature>
<dbReference type="Gene3D" id="3.40.50.1460">
    <property type="match status" value="1"/>
</dbReference>
<organism evidence="2 3">
    <name type="scientific">Microcoleus anatoxicus PTRS2</name>
    <dbReference type="NCBI Taxonomy" id="2705321"/>
    <lineage>
        <taxon>Bacteria</taxon>
        <taxon>Bacillati</taxon>
        <taxon>Cyanobacteriota</taxon>
        <taxon>Cyanophyceae</taxon>
        <taxon>Oscillatoriophycideae</taxon>
        <taxon>Oscillatoriales</taxon>
        <taxon>Microcoleaceae</taxon>
        <taxon>Microcoleus</taxon>
        <taxon>Microcoleus anatoxicus</taxon>
    </lineage>
</organism>
<protein>
    <submittedName>
        <fullName evidence="2">Peptidase C14</fullName>
    </submittedName>
</protein>
<evidence type="ECO:0000313" key="2">
    <source>
        <dbReference type="EMBL" id="MEK0186573.1"/>
    </source>
</evidence>
<feature type="region of interest" description="Disordered" evidence="1">
    <location>
        <begin position="282"/>
        <end position="329"/>
    </location>
</feature>
<dbReference type="Proteomes" id="UP001384579">
    <property type="component" value="Unassembled WGS sequence"/>
</dbReference>
<keyword evidence="3" id="KW-1185">Reference proteome</keyword>
<dbReference type="RefSeq" id="WP_340525348.1">
    <property type="nucleotide sequence ID" value="NZ_JBBLXS010000232.1"/>
</dbReference>
<name>A0ABU8YQ70_9CYAN</name>
<gene>
    <name evidence="2" type="ORF">WMG39_17200</name>
</gene>
<proteinExistence type="predicted"/>
<comment type="caution">
    <text evidence="2">The sequence shown here is derived from an EMBL/GenBank/DDBJ whole genome shotgun (WGS) entry which is preliminary data.</text>
</comment>
<dbReference type="InterPro" id="IPR029030">
    <property type="entry name" value="Caspase-like_dom_sf"/>
</dbReference>
<sequence length="619" mass="66949">MKHHACIAIGINQYQLLQPLSYAQEDAEAVYTFLVEEAGFSKDGCLLMTDSSPSLWGNSTYPNRENILKLTENLCAEHLQQGDLLWCFFSGYGVSHEGKDYLMPVDGNPADIQGTGIPVELLLNTLKKAPTETMLVLVDMNRSQIVKAGETIGVQTADLARKLEIPTLLSCRPNQVSRETSALRQGFFTTALLEGLRSGHCMTIKGLDRFLSDRLPELCDHHLRPKQEPVMVVNPPGKAHLVILPDVAGVATSALAGRNGSMTVDAESNGFDRPLMGAATAQMDLPPATGNSQDAQTEPSRTPVPNVAGSADRGGDRPNLQKPEDVDNGASDKSFLQQLILWSGATAIVLLLGVFVTNRSIFIGQQEGSPKLTAENAPKPSPQKSGLKPVTPGAGVSQKQPLAVSVDTASKPKPQPSSQQVWAEAKTLLKNGSASSFNNAVRKARSIPPTDPLYPQAQQDIERWSLTILDIANGRAARGDFLGAIEAAKLMPDANKPIYNQSKEAIVQWQDLSKQQVLNTALISAAKKQIKRGEASSYSKAIQQVNKIQPGEPKYEESQRLTAEWSETILKIAQLRSSQGKLKDAVEAASLVPSGTKSYQPARKAIADWKSKLKQNKKG</sequence>
<feature type="compositionally biased region" description="Polar residues" evidence="1">
    <location>
        <begin position="289"/>
        <end position="300"/>
    </location>
</feature>